<dbReference type="GO" id="GO:0005737">
    <property type="term" value="C:cytoplasm"/>
    <property type="evidence" value="ECO:0007669"/>
    <property type="project" value="UniProtKB-SubCell"/>
</dbReference>
<reference evidence="8 9" key="1">
    <citation type="submission" date="2018-02" db="EMBL/GenBank/DDBJ databases">
        <title>Jeotgalibacillus proteolyticum sp. nov. a protease producing bacterium isolated from ocean sediments of Laizhou Bay.</title>
        <authorList>
            <person name="Li Y."/>
        </authorList>
    </citation>
    <scope>NUCLEOTIDE SEQUENCE [LARGE SCALE GENOMIC DNA]</scope>
    <source>
        <strain evidence="8 9">22-7</strain>
    </source>
</reference>
<dbReference type="GO" id="GO:0016987">
    <property type="term" value="F:sigma factor activity"/>
    <property type="evidence" value="ECO:0007669"/>
    <property type="project" value="UniProtKB-UniRule"/>
</dbReference>
<feature type="DNA-binding region" description="H-T-H motif" evidence="6">
    <location>
        <begin position="204"/>
        <end position="223"/>
    </location>
</feature>
<evidence type="ECO:0000256" key="5">
    <source>
        <dbReference type="ARBA" id="ARBA00023163"/>
    </source>
</evidence>
<dbReference type="NCBIfam" id="TIGR02895">
    <property type="entry name" value="spore_sigI"/>
    <property type="match status" value="1"/>
</dbReference>
<dbReference type="RefSeq" id="WP_104056367.1">
    <property type="nucleotide sequence ID" value="NZ_PREZ01000001.1"/>
</dbReference>
<keyword evidence="2 6" id="KW-0805">Transcription regulation</keyword>
<proteinExistence type="inferred from homology"/>
<evidence type="ECO:0000256" key="3">
    <source>
        <dbReference type="ARBA" id="ARBA00023082"/>
    </source>
</evidence>
<dbReference type="AlphaFoldDB" id="A0A2S5GGT1"/>
<dbReference type="Proteomes" id="UP000239047">
    <property type="component" value="Unassembled WGS sequence"/>
</dbReference>
<dbReference type="Gene3D" id="1.10.1740.10">
    <property type="match status" value="1"/>
</dbReference>
<dbReference type="PIRSF" id="PIRSF038953">
    <property type="entry name" value="SigI"/>
    <property type="match status" value="1"/>
</dbReference>
<feature type="domain" description="RNA polymerase sigma-70 region 2" evidence="7">
    <location>
        <begin position="35"/>
        <end position="104"/>
    </location>
</feature>
<keyword evidence="4 6" id="KW-0238">DNA-binding</keyword>
<name>A0A2S5GGT1_9BACL</name>
<dbReference type="GO" id="GO:0003677">
    <property type="term" value="F:DNA binding"/>
    <property type="evidence" value="ECO:0007669"/>
    <property type="project" value="UniProtKB-UniRule"/>
</dbReference>
<gene>
    <name evidence="6 8" type="primary">sigI</name>
    <name evidence="8" type="ORF">C4B60_02405</name>
</gene>
<evidence type="ECO:0000256" key="6">
    <source>
        <dbReference type="HAMAP-Rule" id="MF_02064"/>
    </source>
</evidence>
<dbReference type="OrthoDB" id="3190733at2"/>
<keyword evidence="3 6" id="KW-0731">Sigma factor</keyword>
<dbReference type="SUPFAM" id="SSF88946">
    <property type="entry name" value="Sigma2 domain of RNA polymerase sigma factors"/>
    <property type="match status" value="1"/>
</dbReference>
<comment type="subcellular location">
    <subcellularLocation>
        <location evidence="6">Cytoplasm</location>
    </subcellularLocation>
</comment>
<organism evidence="8 9">
    <name type="scientific">Jeotgalibacillus proteolyticus</name>
    <dbReference type="NCBI Taxonomy" id="2082395"/>
    <lineage>
        <taxon>Bacteria</taxon>
        <taxon>Bacillati</taxon>
        <taxon>Bacillota</taxon>
        <taxon>Bacilli</taxon>
        <taxon>Bacillales</taxon>
        <taxon>Caryophanaceae</taxon>
        <taxon>Jeotgalibacillus</taxon>
    </lineage>
</organism>
<evidence type="ECO:0000313" key="8">
    <source>
        <dbReference type="EMBL" id="PPA72250.1"/>
    </source>
</evidence>
<comment type="subunit">
    <text evidence="6">Interacts with RsgI.</text>
</comment>
<dbReference type="InterPro" id="IPR014244">
    <property type="entry name" value="RNA_pol_sigma-I"/>
</dbReference>
<evidence type="ECO:0000256" key="4">
    <source>
        <dbReference type="ARBA" id="ARBA00023125"/>
    </source>
</evidence>
<dbReference type="HAMAP" id="MF_02064">
    <property type="entry name" value="Sigma70_SigI"/>
    <property type="match status" value="1"/>
</dbReference>
<evidence type="ECO:0000256" key="2">
    <source>
        <dbReference type="ARBA" id="ARBA00023015"/>
    </source>
</evidence>
<protein>
    <recommendedName>
        <fullName evidence="6">RNA polymerase sigma factor SigI</fullName>
    </recommendedName>
</protein>
<dbReference type="InterPro" id="IPR013325">
    <property type="entry name" value="RNA_pol_sigma_r2"/>
</dbReference>
<dbReference type="InterPro" id="IPR007627">
    <property type="entry name" value="RNA_pol_sigma70_r2"/>
</dbReference>
<evidence type="ECO:0000313" key="9">
    <source>
        <dbReference type="Proteomes" id="UP000239047"/>
    </source>
</evidence>
<comment type="similarity">
    <text evidence="6">Belongs to the sigma-70 factor family. SigI subfamily.</text>
</comment>
<evidence type="ECO:0000256" key="1">
    <source>
        <dbReference type="ARBA" id="ARBA00022490"/>
    </source>
</evidence>
<sequence>MPLSYKFIKKSGVNTLEDKVLAIQNGNEQLLTDVINAYKPFIKKTVSSVCKRYIYEQDEEYSIGLLAFHEAIMKYEECKGASLLAFSEVVITRKVIDFIRKSQRNQSDPYHFSPAVQDEDSYSSKIETVKAMHNYQDNELAIERKNEIVFYTTLLKQYGLSFEEVVKHSPKHEDARENAINVANIVAENPEWLSYLKKKKRLPLKEIEQKVLLSRKTLERNRKYIIAIVLLLDGDFESLQQYMKERFTYEKRYSNAD</sequence>
<comment type="activity regulation">
    <text evidence="6">Negatively regulated by the anti-sigma-I factor RsgI.</text>
</comment>
<evidence type="ECO:0000259" key="7">
    <source>
        <dbReference type="Pfam" id="PF04542"/>
    </source>
</evidence>
<accession>A0A2S5GGT1</accession>
<comment type="caution">
    <text evidence="8">The sequence shown here is derived from an EMBL/GenBank/DDBJ whole genome shotgun (WGS) entry which is preliminary data.</text>
</comment>
<dbReference type="GO" id="GO:0006352">
    <property type="term" value="P:DNA-templated transcription initiation"/>
    <property type="evidence" value="ECO:0007669"/>
    <property type="project" value="UniProtKB-UniRule"/>
</dbReference>
<feature type="short sequence motif" description="Polymerase core binding" evidence="6">
    <location>
        <begin position="59"/>
        <end position="72"/>
    </location>
</feature>
<dbReference type="Pfam" id="PF04542">
    <property type="entry name" value="Sigma70_r2"/>
    <property type="match status" value="1"/>
</dbReference>
<keyword evidence="9" id="KW-1185">Reference proteome</keyword>
<comment type="function">
    <text evidence="6">Sigma factors are initiation factors that promote the attachment of RNA polymerase to specific initiation sites and are then released.</text>
</comment>
<keyword evidence="6" id="KW-0346">Stress response</keyword>
<dbReference type="EMBL" id="PREZ01000001">
    <property type="protein sequence ID" value="PPA72250.1"/>
    <property type="molecule type" value="Genomic_DNA"/>
</dbReference>
<keyword evidence="1 6" id="KW-0963">Cytoplasm</keyword>
<keyword evidence="5 6" id="KW-0804">Transcription</keyword>